<reference evidence="4 5" key="1">
    <citation type="journal article" date="2015" name="Microbiome">
        <title>Genomic resolution of linkages in carbon, nitrogen, and sulfur cycling among widespread estuary sediment bacteria.</title>
        <authorList>
            <person name="Baker B.J."/>
            <person name="Lazar C.S."/>
            <person name="Teske A.P."/>
            <person name="Dick G.J."/>
        </authorList>
    </citation>
    <scope>NUCLEOTIDE SEQUENCE [LARGE SCALE GENOMIC DNA]</scope>
    <source>
        <strain evidence="4">DG_54_3</strain>
    </source>
</reference>
<evidence type="ECO:0000313" key="5">
    <source>
        <dbReference type="Proteomes" id="UP000051861"/>
    </source>
</evidence>
<evidence type="ECO:0000256" key="1">
    <source>
        <dbReference type="ARBA" id="ARBA00022553"/>
    </source>
</evidence>
<dbReference type="AlphaFoldDB" id="A0A0S7Y513"/>
<dbReference type="PATRIC" id="fig|1703775.3.peg.3359"/>
<dbReference type="PROSITE" id="PS50110">
    <property type="entry name" value="RESPONSE_REGULATORY"/>
    <property type="match status" value="1"/>
</dbReference>
<feature type="modified residue" description="4-aspartylphosphate" evidence="2">
    <location>
        <position position="55"/>
    </location>
</feature>
<comment type="caution">
    <text evidence="4">The sequence shown here is derived from an EMBL/GenBank/DDBJ whole genome shotgun (WGS) entry which is preliminary data.</text>
</comment>
<evidence type="ECO:0000259" key="3">
    <source>
        <dbReference type="PROSITE" id="PS50110"/>
    </source>
</evidence>
<gene>
    <name evidence="4" type="ORF">AMJ44_02510</name>
</gene>
<proteinExistence type="predicted"/>
<accession>A0A0S7Y513</accession>
<dbReference type="Pfam" id="PF00072">
    <property type="entry name" value="Response_reg"/>
    <property type="match status" value="1"/>
</dbReference>
<dbReference type="PANTHER" id="PTHR44591">
    <property type="entry name" value="STRESS RESPONSE REGULATOR PROTEIN 1"/>
    <property type="match status" value="1"/>
</dbReference>
<feature type="domain" description="Response regulatory" evidence="3">
    <location>
        <begin position="4"/>
        <end position="120"/>
    </location>
</feature>
<dbReference type="Proteomes" id="UP000051861">
    <property type="component" value="Unassembled WGS sequence"/>
</dbReference>
<dbReference type="GO" id="GO:0000160">
    <property type="term" value="P:phosphorelay signal transduction system"/>
    <property type="evidence" value="ECO:0007669"/>
    <property type="project" value="InterPro"/>
</dbReference>
<dbReference type="Gene3D" id="3.40.50.2300">
    <property type="match status" value="1"/>
</dbReference>
<dbReference type="EMBL" id="LIZX01000015">
    <property type="protein sequence ID" value="KPJ69716.1"/>
    <property type="molecule type" value="Genomic_DNA"/>
</dbReference>
<evidence type="ECO:0000313" key="4">
    <source>
        <dbReference type="EMBL" id="KPJ69716.1"/>
    </source>
</evidence>
<name>A0A0S7Y513_UNCSA</name>
<sequence length="123" mass="13783">MAKHILVIDDQESTRRIISQMLIDQGYQVTPAADGKEGLALFNQNPEAIDLILADINMPKIDGFEFLKRVKHRSPASPVIFLTGINVDVAKIVGEEYKVDGIIKKPFQVEEILKIIEKVINTL</sequence>
<keyword evidence="1 2" id="KW-0597">Phosphoprotein</keyword>
<dbReference type="InterPro" id="IPR001789">
    <property type="entry name" value="Sig_transdc_resp-reg_receiver"/>
</dbReference>
<dbReference type="InterPro" id="IPR050595">
    <property type="entry name" value="Bact_response_regulator"/>
</dbReference>
<organism evidence="4 5">
    <name type="scientific">candidate division WOR-1 bacterium DG_54_3</name>
    <dbReference type="NCBI Taxonomy" id="1703775"/>
    <lineage>
        <taxon>Bacteria</taxon>
        <taxon>Bacillati</taxon>
        <taxon>Saganbacteria</taxon>
    </lineage>
</organism>
<protein>
    <recommendedName>
        <fullName evidence="3">Response regulatory domain-containing protein</fullName>
    </recommendedName>
</protein>
<dbReference type="SUPFAM" id="SSF52172">
    <property type="entry name" value="CheY-like"/>
    <property type="match status" value="1"/>
</dbReference>
<dbReference type="SMART" id="SM00448">
    <property type="entry name" value="REC"/>
    <property type="match status" value="1"/>
</dbReference>
<dbReference type="InterPro" id="IPR011006">
    <property type="entry name" value="CheY-like_superfamily"/>
</dbReference>
<dbReference type="PANTHER" id="PTHR44591:SF3">
    <property type="entry name" value="RESPONSE REGULATORY DOMAIN-CONTAINING PROTEIN"/>
    <property type="match status" value="1"/>
</dbReference>
<evidence type="ECO:0000256" key="2">
    <source>
        <dbReference type="PROSITE-ProRule" id="PRU00169"/>
    </source>
</evidence>